<evidence type="ECO:0000256" key="2">
    <source>
        <dbReference type="ARBA" id="ARBA00038006"/>
    </source>
</evidence>
<accession>A0AAU9SB85</accession>
<keyword evidence="6" id="KW-1185">Reference proteome</keyword>
<dbReference type="Pfam" id="PF07765">
    <property type="entry name" value="KIP1"/>
    <property type="match status" value="1"/>
</dbReference>
<dbReference type="Gene3D" id="1.10.287.1490">
    <property type="match status" value="1"/>
</dbReference>
<name>A0AAU9SB85_THLAR</name>
<protein>
    <recommendedName>
        <fullName evidence="4">NAB domain-containing protein</fullName>
    </recommendedName>
</protein>
<sequence length="550" mass="63796">MASSAALSKKQFKRSMTKKSHSWWWDSHNCPKNSKWLAENLEKMDDRVNHMLKLIEEDADSFAKKAQMYYQKRPELIHLVEEFYRMYRALAERYDQASGELQKNHTSEIQSQGSLEQSSPTSQEKSSRRHKEEEDSSSLTDSGSDSDSDSKSVPDHSSANDEDGDEALVRRMADLELELQDTKQKLFLQQESANVHNNLLHKITVYEAELREANEKIRVHEEEIAKLKIELQSCMSSATETHLGVEKAVTEDVSATKVQALEEELSIAREKLQSFEKETSFLKNELEISKAAEEKLQSLQHELSIAREKFQSFEKETSFLKNELEISKAAEEKLQSLQHELELAQNDADTHRNKLNVEKKEVLKLQERLVMVKTSLQDRDNEIRALKTAVSDAEQKIFPEKAQIKGEMSKLVEERSQLVEQLRELESHIRLITEERAEMEEKLRGESKKISAMRHESNVLREEIGKREEKIKEMEKHMKELHMEQVRLRRRSSELGEEVEKTRVAASEVAEQKREAIRQLCISLDHYKDGYERLWKVVAGHNKRGVVLAS</sequence>
<dbReference type="PANTHER" id="PTHR32258">
    <property type="entry name" value="PROTEIN NETWORKED 4A"/>
    <property type="match status" value="1"/>
</dbReference>
<reference evidence="5 6" key="1">
    <citation type="submission" date="2022-03" db="EMBL/GenBank/DDBJ databases">
        <authorList>
            <person name="Nunn A."/>
            <person name="Chopra R."/>
            <person name="Nunn A."/>
            <person name="Contreras Garrido A."/>
        </authorList>
    </citation>
    <scope>NUCLEOTIDE SEQUENCE [LARGE SCALE GENOMIC DNA]</scope>
</reference>
<dbReference type="EMBL" id="OU466860">
    <property type="protein sequence ID" value="CAH2060021.1"/>
    <property type="molecule type" value="Genomic_DNA"/>
</dbReference>
<evidence type="ECO:0000256" key="1">
    <source>
        <dbReference type="ARBA" id="ARBA00023054"/>
    </source>
</evidence>
<evidence type="ECO:0000313" key="5">
    <source>
        <dbReference type="EMBL" id="CAH2060021.1"/>
    </source>
</evidence>
<dbReference type="PROSITE" id="PS51774">
    <property type="entry name" value="NAB"/>
    <property type="match status" value="1"/>
</dbReference>
<dbReference type="InterPro" id="IPR011684">
    <property type="entry name" value="NAB"/>
</dbReference>
<evidence type="ECO:0000259" key="4">
    <source>
        <dbReference type="PROSITE" id="PS51774"/>
    </source>
</evidence>
<dbReference type="AlphaFoldDB" id="A0AAU9SB85"/>
<proteinExistence type="inferred from homology"/>
<evidence type="ECO:0000256" key="3">
    <source>
        <dbReference type="SAM" id="MobiDB-lite"/>
    </source>
</evidence>
<comment type="similarity">
    <text evidence="2">Belongs to the NET family.</text>
</comment>
<feature type="compositionally biased region" description="Polar residues" evidence="3">
    <location>
        <begin position="107"/>
        <end position="124"/>
    </location>
</feature>
<dbReference type="PANTHER" id="PTHR32258:SF3">
    <property type="entry name" value="PROTEIN NETWORKED 4A"/>
    <property type="match status" value="1"/>
</dbReference>
<gene>
    <name evidence="5" type="ORF">TAV2_LOCUS13548</name>
</gene>
<keyword evidence="1" id="KW-0175">Coiled coil</keyword>
<evidence type="ECO:0000313" key="6">
    <source>
        <dbReference type="Proteomes" id="UP000836841"/>
    </source>
</evidence>
<dbReference type="GO" id="GO:0003779">
    <property type="term" value="F:actin binding"/>
    <property type="evidence" value="ECO:0007669"/>
    <property type="project" value="InterPro"/>
</dbReference>
<feature type="region of interest" description="Disordered" evidence="3">
    <location>
        <begin position="98"/>
        <end position="166"/>
    </location>
</feature>
<organism evidence="5 6">
    <name type="scientific">Thlaspi arvense</name>
    <name type="common">Field penny-cress</name>
    <dbReference type="NCBI Taxonomy" id="13288"/>
    <lineage>
        <taxon>Eukaryota</taxon>
        <taxon>Viridiplantae</taxon>
        <taxon>Streptophyta</taxon>
        <taxon>Embryophyta</taxon>
        <taxon>Tracheophyta</taxon>
        <taxon>Spermatophyta</taxon>
        <taxon>Magnoliopsida</taxon>
        <taxon>eudicotyledons</taxon>
        <taxon>Gunneridae</taxon>
        <taxon>Pentapetalae</taxon>
        <taxon>rosids</taxon>
        <taxon>malvids</taxon>
        <taxon>Brassicales</taxon>
        <taxon>Brassicaceae</taxon>
        <taxon>Thlaspideae</taxon>
        <taxon>Thlaspi</taxon>
    </lineage>
</organism>
<dbReference type="InterPro" id="IPR051861">
    <property type="entry name" value="NET_actin-binding_domain"/>
</dbReference>
<feature type="domain" description="NAB" evidence="4">
    <location>
        <begin position="21"/>
        <end position="101"/>
    </location>
</feature>
<dbReference type="Proteomes" id="UP000836841">
    <property type="component" value="Chromosome 4"/>
</dbReference>